<dbReference type="EMBL" id="JAJJMB010013076">
    <property type="protein sequence ID" value="KAI3871234.1"/>
    <property type="molecule type" value="Genomic_DNA"/>
</dbReference>
<keyword evidence="4" id="KW-1185">Reference proteome</keyword>
<dbReference type="AlphaFoldDB" id="A0AAD4X9I7"/>
<name>A0AAD4X9I7_9MAGN</name>
<reference evidence="3" key="1">
    <citation type="submission" date="2022-04" db="EMBL/GenBank/DDBJ databases">
        <title>A functionally conserved STORR gene fusion in Papaver species that diverged 16.8 million years ago.</title>
        <authorList>
            <person name="Catania T."/>
        </authorList>
    </citation>
    <scope>NUCLEOTIDE SEQUENCE</scope>
    <source>
        <strain evidence="3">S-188037</strain>
    </source>
</reference>
<evidence type="ECO:0000313" key="4">
    <source>
        <dbReference type="Proteomes" id="UP001202328"/>
    </source>
</evidence>
<dbReference type="PANTHER" id="PTHR34199:SF2">
    <property type="entry name" value="NUMOD3 MOTIF FAMILY PROTEIN, EXPRESSED"/>
    <property type="match status" value="1"/>
</dbReference>
<feature type="region of interest" description="Disordered" evidence="1">
    <location>
        <begin position="95"/>
        <end position="119"/>
    </location>
</feature>
<gene>
    <name evidence="3" type="ORF">MKW98_015134</name>
</gene>
<dbReference type="InterPro" id="IPR003611">
    <property type="entry name" value="NUMOD3"/>
</dbReference>
<evidence type="ECO:0000259" key="2">
    <source>
        <dbReference type="Pfam" id="PF07460"/>
    </source>
</evidence>
<feature type="region of interest" description="Disordered" evidence="1">
    <location>
        <begin position="522"/>
        <end position="561"/>
    </location>
</feature>
<dbReference type="GO" id="GO:0003677">
    <property type="term" value="F:DNA binding"/>
    <property type="evidence" value="ECO:0007669"/>
    <property type="project" value="InterPro"/>
</dbReference>
<feature type="compositionally biased region" description="Polar residues" evidence="1">
    <location>
        <begin position="538"/>
        <end position="548"/>
    </location>
</feature>
<feature type="region of interest" description="Disordered" evidence="1">
    <location>
        <begin position="297"/>
        <end position="349"/>
    </location>
</feature>
<feature type="compositionally biased region" description="Basic and acidic residues" evidence="1">
    <location>
        <begin position="309"/>
        <end position="330"/>
    </location>
</feature>
<evidence type="ECO:0000313" key="3">
    <source>
        <dbReference type="EMBL" id="KAI3871234.1"/>
    </source>
</evidence>
<dbReference type="PANTHER" id="PTHR34199">
    <property type="entry name" value="NUMOD3 MOTIF FAMILY PROTEIN, EXPRESSED"/>
    <property type="match status" value="1"/>
</dbReference>
<proteinExistence type="predicted"/>
<comment type="caution">
    <text evidence="3">The sequence shown here is derived from an EMBL/GenBank/DDBJ whole genome shotgun (WGS) entry which is preliminary data.</text>
</comment>
<protein>
    <recommendedName>
        <fullName evidence="2">Nuclease associated modular domain-containing protein</fullName>
    </recommendedName>
</protein>
<accession>A0AAD4X9I7</accession>
<organism evidence="3 4">
    <name type="scientific">Papaver atlanticum</name>
    <dbReference type="NCBI Taxonomy" id="357466"/>
    <lineage>
        <taxon>Eukaryota</taxon>
        <taxon>Viridiplantae</taxon>
        <taxon>Streptophyta</taxon>
        <taxon>Embryophyta</taxon>
        <taxon>Tracheophyta</taxon>
        <taxon>Spermatophyta</taxon>
        <taxon>Magnoliopsida</taxon>
        <taxon>Ranunculales</taxon>
        <taxon>Papaveraceae</taxon>
        <taxon>Papaveroideae</taxon>
        <taxon>Papaver</taxon>
    </lineage>
</organism>
<feature type="compositionally biased region" description="Basic residues" evidence="1">
    <location>
        <begin position="331"/>
        <end position="340"/>
    </location>
</feature>
<feature type="domain" description="Nuclease associated modular" evidence="2">
    <location>
        <begin position="123"/>
        <end position="151"/>
    </location>
</feature>
<feature type="region of interest" description="Disordered" evidence="1">
    <location>
        <begin position="248"/>
        <end position="267"/>
    </location>
</feature>
<dbReference type="Pfam" id="PF07460">
    <property type="entry name" value="NUMOD3"/>
    <property type="match status" value="1"/>
</dbReference>
<evidence type="ECO:0000256" key="1">
    <source>
        <dbReference type="SAM" id="MobiDB-lite"/>
    </source>
</evidence>
<sequence length="580" mass="65671">MPLLDIATSQPTFGNHFCTSSRYQTLLHGNTTSVKLVNFGKEKRLFSTWEVSIPMPTKVRFDMGGNRRGRALLIKAVATLEPKYLVQSEDKSTNLELGSGAASSQYPSEEDEGEVGERERLRRLRISKANKGNVPWNKGRKHSAETLRRIRERTKIAMQNPKVKMKLVNLGHAQSEETRNKIGAGVRMGWQRRREKLMVQETCCFEWQNLIADASRRGYAGEAELQWESYEVLDEQLKREWLESIEQRRMAPRPKGSKRAPKSLEQRRKISEAISAKWADPSYRERVCDALNKYHGIPEGRERKPRRKPSGDRYAARRKAYSEAESDAKSRAKPKIKKSRSAPYKDPLADSKLEMIRNIRAQRAVTETKKTEALERAKLLIAEAEKAAKALEVAATKSPLALASLMETRKLIAEATRSIQAAESGQISYVGNKKDSSPFDLNEDLLEDETGEQDGKIPSPDQKEVNGTHVYSDAISDFEFGNFDLEGMLDDDELLEMEGLDDDDDDFVPAQLEVNGYSHKLDPKSELAVPDEEMQEAIKSQSTSQEVPVSNKAEKTSVRSNNTTVKKKWIRGRLVEVEED</sequence>
<feature type="compositionally biased region" description="Basic residues" evidence="1">
    <location>
        <begin position="250"/>
        <end position="261"/>
    </location>
</feature>
<dbReference type="Proteomes" id="UP001202328">
    <property type="component" value="Unassembled WGS sequence"/>
</dbReference>